<dbReference type="InterPro" id="IPR006656">
    <property type="entry name" value="Mopterin_OxRdtase"/>
</dbReference>
<dbReference type="InterPro" id="IPR006963">
    <property type="entry name" value="Mopterin_OxRdtase_4Fe-4S_dom"/>
</dbReference>
<dbReference type="PANTHER" id="PTHR43105">
    <property type="entry name" value="RESPIRATORY NITRATE REDUCTASE"/>
    <property type="match status" value="1"/>
</dbReference>
<dbReference type="SUPFAM" id="SSF53706">
    <property type="entry name" value="Formate dehydrogenase/DMSO reductase, domains 1-3"/>
    <property type="match status" value="1"/>
</dbReference>
<protein>
    <submittedName>
        <fullName evidence="7">Oxidoreductase</fullName>
    </submittedName>
</protein>
<evidence type="ECO:0000256" key="2">
    <source>
        <dbReference type="ARBA" id="ARBA00022723"/>
    </source>
</evidence>
<dbReference type="Gene3D" id="3.40.50.740">
    <property type="match status" value="1"/>
</dbReference>
<dbReference type="RefSeq" id="WP_189092281.1">
    <property type="nucleotide sequence ID" value="NZ_BMQL01000033.1"/>
</dbReference>
<keyword evidence="5" id="KW-0411">Iron-sulfur</keyword>
<dbReference type="Gene3D" id="2.20.25.90">
    <property type="entry name" value="ADC-like domains"/>
    <property type="match status" value="1"/>
</dbReference>
<reference evidence="7" key="2">
    <citation type="submission" date="2020-09" db="EMBL/GenBank/DDBJ databases">
        <authorList>
            <person name="Sun Q."/>
            <person name="Ohkuma M."/>
        </authorList>
    </citation>
    <scope>NUCLEOTIDE SEQUENCE</scope>
    <source>
        <strain evidence="7">JCM 31311</strain>
    </source>
</reference>
<dbReference type="InterPro" id="IPR050123">
    <property type="entry name" value="Prok_molybdopt-oxidoreductase"/>
</dbReference>
<dbReference type="SMART" id="SM00926">
    <property type="entry name" value="Molybdop_Fe4S4"/>
    <property type="match status" value="1"/>
</dbReference>
<keyword evidence="1" id="KW-0004">4Fe-4S</keyword>
<dbReference type="Pfam" id="PF04879">
    <property type="entry name" value="Molybdop_Fe4S4"/>
    <property type="match status" value="1"/>
</dbReference>
<dbReference type="GO" id="GO:0043546">
    <property type="term" value="F:molybdopterin cofactor binding"/>
    <property type="evidence" value="ECO:0007669"/>
    <property type="project" value="InterPro"/>
</dbReference>
<accession>A0A918CIF9</accession>
<dbReference type="EMBL" id="BMQL01000033">
    <property type="protein sequence ID" value="GGR24422.1"/>
    <property type="molecule type" value="Genomic_DNA"/>
</dbReference>
<dbReference type="InterPro" id="IPR009010">
    <property type="entry name" value="Asp_de-COase-like_dom_sf"/>
</dbReference>
<evidence type="ECO:0000259" key="6">
    <source>
        <dbReference type="PROSITE" id="PS51669"/>
    </source>
</evidence>
<dbReference type="Pfam" id="PF00384">
    <property type="entry name" value="Molybdopterin"/>
    <property type="match status" value="1"/>
</dbReference>
<evidence type="ECO:0000313" key="7">
    <source>
        <dbReference type="EMBL" id="GGR24422.1"/>
    </source>
</evidence>
<proteinExistence type="predicted"/>
<dbReference type="GO" id="GO:0051539">
    <property type="term" value="F:4 iron, 4 sulfur cluster binding"/>
    <property type="evidence" value="ECO:0007669"/>
    <property type="project" value="UniProtKB-KW"/>
</dbReference>
<keyword evidence="4" id="KW-0408">Iron</keyword>
<dbReference type="GO" id="GO:0016020">
    <property type="term" value="C:membrane"/>
    <property type="evidence" value="ECO:0007669"/>
    <property type="project" value="TreeGrafter"/>
</dbReference>
<dbReference type="AlphaFoldDB" id="A0A918CIF9"/>
<dbReference type="PROSITE" id="PS51669">
    <property type="entry name" value="4FE4S_MOW_BIS_MGD"/>
    <property type="match status" value="1"/>
</dbReference>
<dbReference type="InterPro" id="IPR006657">
    <property type="entry name" value="MoPterin_dinucl-bd_dom"/>
</dbReference>
<dbReference type="Gene3D" id="3.40.228.10">
    <property type="entry name" value="Dimethylsulfoxide Reductase, domain 2"/>
    <property type="match status" value="1"/>
</dbReference>
<evidence type="ECO:0000256" key="1">
    <source>
        <dbReference type="ARBA" id="ARBA00022485"/>
    </source>
</evidence>
<evidence type="ECO:0000256" key="3">
    <source>
        <dbReference type="ARBA" id="ARBA00023002"/>
    </source>
</evidence>
<reference evidence="7" key="1">
    <citation type="journal article" date="2014" name="Int. J. Syst. Evol. Microbiol.">
        <title>Complete genome sequence of Corynebacterium casei LMG S-19264T (=DSM 44701T), isolated from a smear-ripened cheese.</title>
        <authorList>
            <consortium name="US DOE Joint Genome Institute (JGI-PGF)"/>
            <person name="Walter F."/>
            <person name="Albersmeier A."/>
            <person name="Kalinowski J."/>
            <person name="Ruckert C."/>
        </authorList>
    </citation>
    <scope>NUCLEOTIDE SEQUENCE</scope>
    <source>
        <strain evidence="7">JCM 31311</strain>
    </source>
</reference>
<evidence type="ECO:0000256" key="4">
    <source>
        <dbReference type="ARBA" id="ARBA00023004"/>
    </source>
</evidence>
<comment type="caution">
    <text evidence="7">The sequence shown here is derived from an EMBL/GenBank/DDBJ whole genome shotgun (WGS) entry which is preliminary data.</text>
</comment>
<sequence>MTHSDVPFPSVRSLLPADGVYYRACNLCEAICGLELTVKGGEVVDVRGDTSDPLSKGHICPKGAMLPDLHRDPDRLKRPLRREGSAWVEMEWEDALDYVVERLKAVQAQHGPDAVGVYQGNPSVHNSGTLLSAGGFLKALGTRNFYSATSVDQLPHHRAALEMLGHPLLLPIPDVDRTDFLLMMGANPAASNGSILTAPGLKERLKAIRGRGGRVVLLDPRRTESAAYAEHHFIRPGTDAALLLSLLHVIFAEHLEKPGRLLDFTDGLDALRAAALPYSPEAVARQTGLDAEFIRTLARDFAASPSAVAYGRIGLSTQAFGGLCQWLLNALNIVTGNFDREGGAMLPLPAFDQLMRAKKGERPLHRSASRVRGLPEFDGEFPSAALAEEMDTPGAGQIRAFISVAGNPVLSTPDGARLDKALEGLEFMVSIDPYLNETTRHADVILPPATGLETEHYDVIFHHFAVRNTARLNPAVFPIGPDQRFDWQIFGGLRERLTGARGNDPAARLALGLKHGPYKLELDALKAAPHGLDFGPMKPCLPQRLLNEQGRIQLAPQSFLDDLPRLDAALSAPVPAFVLIGRRQLRSNNSWMHNTPRLMRGTDRCTLMLHPDDAAKLGVEAGEQLNVTSRVGSVTVPAEVTDTLMPGVVSLPHGFGHGRSGTRLSVAQQHPGASYNDLSDPLLLDELTGNAAVSGVPVEVAKVAQRVEVEVLSAD</sequence>
<dbReference type="CDD" id="cd02782">
    <property type="entry name" value="MopB_CT_1"/>
    <property type="match status" value="1"/>
</dbReference>
<dbReference type="PANTHER" id="PTHR43105:SF9">
    <property type="entry name" value="NADPH-FE(3+) OXIDOREDUCTASE SUBUNIT ALPHA"/>
    <property type="match status" value="1"/>
</dbReference>
<gene>
    <name evidence="7" type="ORF">GCM10008957_40140</name>
</gene>
<dbReference type="Gene3D" id="2.40.40.20">
    <property type="match status" value="1"/>
</dbReference>
<evidence type="ECO:0000256" key="5">
    <source>
        <dbReference type="ARBA" id="ARBA00023014"/>
    </source>
</evidence>
<dbReference type="Proteomes" id="UP000603865">
    <property type="component" value="Unassembled WGS sequence"/>
</dbReference>
<dbReference type="SUPFAM" id="SSF50692">
    <property type="entry name" value="ADC-like"/>
    <property type="match status" value="1"/>
</dbReference>
<evidence type="ECO:0000313" key="8">
    <source>
        <dbReference type="Proteomes" id="UP000603865"/>
    </source>
</evidence>
<keyword evidence="2" id="KW-0479">Metal-binding</keyword>
<dbReference type="GO" id="GO:0046872">
    <property type="term" value="F:metal ion binding"/>
    <property type="evidence" value="ECO:0007669"/>
    <property type="project" value="UniProtKB-KW"/>
</dbReference>
<dbReference type="Pfam" id="PF01568">
    <property type="entry name" value="Molydop_binding"/>
    <property type="match status" value="1"/>
</dbReference>
<feature type="domain" description="4Fe-4S Mo/W bis-MGD-type" evidence="6">
    <location>
        <begin position="18"/>
        <end position="74"/>
    </location>
</feature>
<keyword evidence="3" id="KW-0560">Oxidoreductase</keyword>
<dbReference type="GO" id="GO:0016491">
    <property type="term" value="F:oxidoreductase activity"/>
    <property type="evidence" value="ECO:0007669"/>
    <property type="project" value="UniProtKB-KW"/>
</dbReference>
<keyword evidence="8" id="KW-1185">Reference proteome</keyword>
<organism evidence="7 8">
    <name type="scientific">Deinococcus ruber</name>
    <dbReference type="NCBI Taxonomy" id="1848197"/>
    <lineage>
        <taxon>Bacteria</taxon>
        <taxon>Thermotogati</taxon>
        <taxon>Deinococcota</taxon>
        <taxon>Deinococci</taxon>
        <taxon>Deinococcales</taxon>
        <taxon>Deinococcaceae</taxon>
        <taxon>Deinococcus</taxon>
    </lineage>
</organism>
<name>A0A918CIF9_9DEIO</name>